<evidence type="ECO:0000313" key="2">
    <source>
        <dbReference type="EMBL" id="MDO6458995.1"/>
    </source>
</evidence>
<dbReference type="SUPFAM" id="SSF51294">
    <property type="entry name" value="Hedgehog/intein (Hint) domain"/>
    <property type="match status" value="1"/>
</dbReference>
<comment type="caution">
    <text evidence="2">The sequence shown here is derived from an EMBL/GenBank/DDBJ whole genome shotgun (WGS) entry which is preliminary data.</text>
</comment>
<accession>A0AAW7XYE8</accession>
<dbReference type="Proteomes" id="UP001169823">
    <property type="component" value="Unassembled WGS sequence"/>
</dbReference>
<gene>
    <name evidence="2" type="ORF">Q4494_18110</name>
</gene>
<name>A0AAW7XYE8_9RHOB</name>
<evidence type="ECO:0000313" key="3">
    <source>
        <dbReference type="Proteomes" id="UP001169823"/>
    </source>
</evidence>
<organism evidence="2 3">
    <name type="scientific">Celeribacter halophilus</name>
    <dbReference type="NCBI Taxonomy" id="576117"/>
    <lineage>
        <taxon>Bacteria</taxon>
        <taxon>Pseudomonadati</taxon>
        <taxon>Pseudomonadota</taxon>
        <taxon>Alphaproteobacteria</taxon>
        <taxon>Rhodobacterales</taxon>
        <taxon>Roseobacteraceae</taxon>
        <taxon>Celeribacter</taxon>
    </lineage>
</organism>
<proteinExistence type="predicted"/>
<dbReference type="InterPro" id="IPR028992">
    <property type="entry name" value="Hedgehog/Intein_dom"/>
</dbReference>
<dbReference type="Pfam" id="PF13403">
    <property type="entry name" value="Hint_2"/>
    <property type="match status" value="1"/>
</dbReference>
<reference evidence="2" key="1">
    <citation type="submission" date="2023-07" db="EMBL/GenBank/DDBJ databases">
        <title>Genome content predicts the carbon catabolic preferences of heterotrophic bacteria.</title>
        <authorList>
            <person name="Gralka M."/>
        </authorList>
    </citation>
    <scope>NUCLEOTIDE SEQUENCE</scope>
    <source>
        <strain evidence="2">I2M02</strain>
    </source>
</reference>
<protein>
    <submittedName>
        <fullName evidence="2">Hint domain-containing protein</fullName>
    </submittedName>
</protein>
<dbReference type="EMBL" id="JAUOPJ010000027">
    <property type="protein sequence ID" value="MDO6458995.1"/>
    <property type="molecule type" value="Genomic_DNA"/>
</dbReference>
<dbReference type="AlphaFoldDB" id="A0AAW7XYE8"/>
<feature type="domain" description="Hedgehog/Intein (Hint)" evidence="1">
    <location>
        <begin position="130"/>
        <end position="276"/>
    </location>
</feature>
<dbReference type="RefSeq" id="WP_303495189.1">
    <property type="nucleotide sequence ID" value="NZ_JAUOPJ010000027.1"/>
</dbReference>
<sequence length="335" mass="36456">MPSYTIDIIGVTGTAWGTFTSQGVVGTITFSDEDALGVGDNNPDTETGALPTITAVTGSLPDEWVGQTLAFGWQQQIDGSGGVDAIGMVIGGGSNFVSTHLVQYPGGTPIITGTTYTASGIENVPNEIIVCFVHGTLIETRDGHVPVEHLKIGDMVLTQDRGYQKIRWAGSFKAGPIKLLQNPKLRPVRIMAGALGNGLPKRDLLVSRQHRVFVTSKIAQRIFGSMEILIPAIKLTMMPGIHVDESVTEVQYFHFLLDQHEVVFSEGAPTESLYTGPEALKSVPADARQEILLMFPELKNMSYRTKPARYIPEKGKQMEQFVRRHIANDRPLLSG</sequence>
<dbReference type="Gene3D" id="2.170.16.10">
    <property type="entry name" value="Hedgehog/Intein (Hint) domain"/>
    <property type="match status" value="1"/>
</dbReference>
<evidence type="ECO:0000259" key="1">
    <source>
        <dbReference type="Pfam" id="PF13403"/>
    </source>
</evidence>
<dbReference type="InterPro" id="IPR036844">
    <property type="entry name" value="Hint_dom_sf"/>
</dbReference>